<organism evidence="1">
    <name type="scientific">marine sediment metagenome</name>
    <dbReference type="NCBI Taxonomy" id="412755"/>
    <lineage>
        <taxon>unclassified sequences</taxon>
        <taxon>metagenomes</taxon>
        <taxon>ecological metagenomes</taxon>
    </lineage>
</organism>
<feature type="non-terminal residue" evidence="1">
    <location>
        <position position="1"/>
    </location>
</feature>
<protein>
    <submittedName>
        <fullName evidence="1">Uncharacterized protein</fullName>
    </submittedName>
</protein>
<comment type="caution">
    <text evidence="1">The sequence shown here is derived from an EMBL/GenBank/DDBJ whole genome shotgun (WGS) entry which is preliminary data.</text>
</comment>
<gene>
    <name evidence="1" type="ORF">S01H4_00906</name>
</gene>
<name>X0Z8R3_9ZZZZ</name>
<reference evidence="1" key="1">
    <citation type="journal article" date="2014" name="Front. Microbiol.">
        <title>High frequency of phylogenetically diverse reductive dehalogenase-homologous genes in deep subseafloor sedimentary metagenomes.</title>
        <authorList>
            <person name="Kawai M."/>
            <person name="Futagami T."/>
            <person name="Toyoda A."/>
            <person name="Takaki Y."/>
            <person name="Nishi S."/>
            <person name="Hori S."/>
            <person name="Arai W."/>
            <person name="Tsubouchi T."/>
            <person name="Morono Y."/>
            <person name="Uchiyama I."/>
            <person name="Ito T."/>
            <person name="Fujiyama A."/>
            <person name="Inagaki F."/>
            <person name="Takami H."/>
        </authorList>
    </citation>
    <scope>NUCLEOTIDE SEQUENCE</scope>
    <source>
        <strain evidence="1">Expedition CK06-06</strain>
    </source>
</reference>
<evidence type="ECO:0000313" key="1">
    <source>
        <dbReference type="EMBL" id="GAG65755.1"/>
    </source>
</evidence>
<sequence length="41" mass="4833">LKNYFGRLAYSTYYNFSTGGKNKSIAFFGNSDLFFIFLKYK</sequence>
<accession>X0Z8R3</accession>
<dbReference type="AlphaFoldDB" id="X0Z8R3"/>
<dbReference type="EMBL" id="BART01000145">
    <property type="protein sequence ID" value="GAG65755.1"/>
    <property type="molecule type" value="Genomic_DNA"/>
</dbReference>
<proteinExistence type="predicted"/>